<accession>A0A0J6WYU8</accession>
<protein>
    <submittedName>
        <fullName evidence="2">Ferredoxin</fullName>
    </submittedName>
</protein>
<dbReference type="InterPro" id="IPR001041">
    <property type="entry name" value="2Fe-2S_ferredoxin-type"/>
</dbReference>
<dbReference type="PANTHER" id="PTHR42895">
    <property type="entry name" value="IRON-SULFUR CLUSTER-BINDING PROTEIN-RELATED"/>
    <property type="match status" value="1"/>
</dbReference>
<dbReference type="AlphaFoldDB" id="A0A0J6WYU8"/>
<dbReference type="Proteomes" id="UP000036503">
    <property type="component" value="Unassembled WGS sequence"/>
</dbReference>
<dbReference type="InterPro" id="IPR036010">
    <property type="entry name" value="2Fe-2S_ferredoxin-like_sf"/>
</dbReference>
<dbReference type="CDD" id="cd00207">
    <property type="entry name" value="fer2"/>
    <property type="match status" value="1"/>
</dbReference>
<gene>
    <name evidence="2" type="ORF">AB840_00105</name>
</gene>
<dbReference type="OrthoDB" id="9810588at2"/>
<dbReference type="Gene3D" id="3.10.20.30">
    <property type="match status" value="1"/>
</dbReference>
<dbReference type="GO" id="GO:0008705">
    <property type="term" value="F:methionine synthase activity"/>
    <property type="evidence" value="ECO:0007669"/>
    <property type="project" value="InterPro"/>
</dbReference>
<dbReference type="EMBL" id="LEKT01000001">
    <property type="protein sequence ID" value="KMO87834.1"/>
    <property type="molecule type" value="Genomic_DNA"/>
</dbReference>
<dbReference type="Pfam" id="PF14574">
    <property type="entry name" value="RACo_C_ter"/>
    <property type="match status" value="1"/>
</dbReference>
<dbReference type="InterPro" id="IPR027980">
    <property type="entry name" value="RACo_C"/>
</dbReference>
<proteinExistence type="predicted"/>
<dbReference type="PROSITE" id="PS51085">
    <property type="entry name" value="2FE2S_FER_2"/>
    <property type="match status" value="1"/>
</dbReference>
<dbReference type="PATRIC" id="fig|1122219.3.peg.24"/>
<evidence type="ECO:0000259" key="1">
    <source>
        <dbReference type="PROSITE" id="PS51085"/>
    </source>
</evidence>
<dbReference type="InterPro" id="IPR052911">
    <property type="entry name" value="Corrinoid_activation_enz"/>
</dbReference>
<dbReference type="InterPro" id="IPR041414">
    <property type="entry name" value="Raco-like_middle"/>
</dbReference>
<dbReference type="InParanoid" id="A0A0J6WYU8"/>
<evidence type="ECO:0000313" key="3">
    <source>
        <dbReference type="Proteomes" id="UP000036503"/>
    </source>
</evidence>
<name>A0A0J6WYU8_9FIRM</name>
<reference evidence="2 3" key="1">
    <citation type="submission" date="2015-06" db="EMBL/GenBank/DDBJ databases">
        <title>Draft genome sequence of beer spoilage bacterium Megasphaera cerevisiae type strain 20462.</title>
        <authorList>
            <person name="Kutumbaka K."/>
            <person name="Pasmowitz J."/>
            <person name="Mategko J."/>
            <person name="Reyes D."/>
            <person name="Friedrich A."/>
            <person name="Han S."/>
            <person name="Martens-Habbena W."/>
            <person name="Neal-McKinney J."/>
            <person name="Janagama H.K."/>
            <person name="Nadala C."/>
            <person name="Samadpour M."/>
        </authorList>
    </citation>
    <scope>NUCLEOTIDE SEQUENCE [LARGE SCALE GENOMIC DNA]</scope>
    <source>
        <strain evidence="2 3">DSM 20462</strain>
    </source>
</reference>
<feature type="domain" description="2Fe-2S ferredoxin-type" evidence="1">
    <location>
        <begin position="193"/>
        <end position="288"/>
    </location>
</feature>
<organism evidence="2 3">
    <name type="scientific">Megasphaera cerevisiae DSM 20462</name>
    <dbReference type="NCBI Taxonomy" id="1122219"/>
    <lineage>
        <taxon>Bacteria</taxon>
        <taxon>Bacillati</taxon>
        <taxon>Bacillota</taxon>
        <taxon>Negativicutes</taxon>
        <taxon>Veillonellales</taxon>
        <taxon>Veillonellaceae</taxon>
        <taxon>Megasphaera</taxon>
    </lineage>
</organism>
<dbReference type="SUPFAM" id="SSF56507">
    <property type="entry name" value="Methionine synthase activation domain-like"/>
    <property type="match status" value="1"/>
</dbReference>
<dbReference type="InterPro" id="IPR037010">
    <property type="entry name" value="VitB12-dep_Met_synth_activ_sf"/>
</dbReference>
<dbReference type="InterPro" id="IPR012675">
    <property type="entry name" value="Beta-grasp_dom_sf"/>
</dbReference>
<dbReference type="RefSeq" id="WP_048512792.1">
    <property type="nucleotide sequence ID" value="NZ_FUXD01000005.1"/>
</dbReference>
<dbReference type="GO" id="GO:0051536">
    <property type="term" value="F:iron-sulfur cluster binding"/>
    <property type="evidence" value="ECO:0007669"/>
    <property type="project" value="InterPro"/>
</dbReference>
<dbReference type="SUPFAM" id="SSF54292">
    <property type="entry name" value="2Fe-2S ferredoxin-like"/>
    <property type="match status" value="1"/>
</dbReference>
<dbReference type="Pfam" id="PF17651">
    <property type="entry name" value="Raco_middle"/>
    <property type="match status" value="1"/>
</dbReference>
<evidence type="ECO:0000313" key="2">
    <source>
        <dbReference type="EMBL" id="KMO87834.1"/>
    </source>
</evidence>
<comment type="caution">
    <text evidence="2">The sequence shown here is derived from an EMBL/GenBank/DDBJ whole genome shotgun (WGS) entry which is preliminary data.</text>
</comment>
<dbReference type="STRING" id="39029.BSR42_02790"/>
<dbReference type="PANTHER" id="PTHR42895:SF2">
    <property type="entry name" value="IRON-SULFUR CLUSTER PROTEIN"/>
    <property type="match status" value="1"/>
</dbReference>
<sequence length="717" mass="76519">MRDIRIIKGRYIVPDEETALKLAGYRSGSPDWETGRARFQELEPEIKRHIQPKAALAFIEDRQERGLFIILTLGSAVTRRADAFFDSRDYLSGVLFDAMAGSCLFAFEKQLLPQIKVICQEKGCGIACRHEAGMDIPLSVQAEAATAVAAERTLGVRVTEDMVLLPAQSMCIVFDLSRDPSVFRLEHDCRSCTQNHCPTRGGKTGAHIPCRNGQSVWQTLQEQGIFVPAPCGGKGLCGKCRIRVCQGQIPVTAEDAAFFSAADLQNGWRLACRAIPDEDIEVIVPTCETNIFASLGSPRDGVKEPADPSHSYGAAVDIGTTTLAVALVDMTQRRIVDTVTALNRQTRFGADVISRIQAANMGRGRVLQQAVQQELLRMLQTLLHRYQGLQVTRIAVAGNTTMEHLFMGYSCSGLGTWPFSPVSFGGETVPAVQVFGKDSPAWMSACTVTLLPGISTYVGADITAGLWACGLPGKGGPALFLDLGTNGEMALAADGRITVASAPAGPALEGGNISCGTGSIPGAICGADMLHGRVQLRTIADAPPVGICGTGVIEATAMLLKSGILDAAGKLQEPYFHDGFPLAQRADGDTLRLTQKDIREIQMAKGAIRAGMEVLMAHCGIGSEALAQVYVAGGFGYYLNPEKAAAIGLLPADCIGQAAVSGNTSLAGAAAVLTDERALADMQYICRIAEENILGNDDMFQTLYIQYMNFDISRPLP</sequence>
<dbReference type="Gene3D" id="3.30.420.480">
    <property type="entry name" value="Domain of unknown function (DUF4445)"/>
    <property type="match status" value="1"/>
</dbReference>
<dbReference type="InterPro" id="IPR042259">
    <property type="entry name" value="Raco-like_middle_sf"/>
</dbReference>
<dbReference type="Pfam" id="PF00111">
    <property type="entry name" value="Fer2"/>
    <property type="match status" value="1"/>
</dbReference>
<keyword evidence="3" id="KW-1185">Reference proteome</keyword>
<dbReference type="Gene3D" id="3.40.109.40">
    <property type="match status" value="1"/>
</dbReference>